<dbReference type="EMBL" id="MFGM01000059">
    <property type="protein sequence ID" value="OGF35061.1"/>
    <property type="molecule type" value="Genomic_DNA"/>
</dbReference>
<dbReference type="Pfam" id="PF05239">
    <property type="entry name" value="PRC"/>
    <property type="match status" value="1"/>
</dbReference>
<dbReference type="SUPFAM" id="SSF50346">
    <property type="entry name" value="PRC-barrel domain"/>
    <property type="match status" value="1"/>
</dbReference>
<feature type="domain" description="PRC-barrel" evidence="1">
    <location>
        <begin position="4"/>
        <end position="73"/>
    </location>
</feature>
<reference evidence="2 3" key="1">
    <citation type="journal article" date="2016" name="Nat. Commun.">
        <title>Thousands of microbial genomes shed light on interconnected biogeochemical processes in an aquifer system.</title>
        <authorList>
            <person name="Anantharaman K."/>
            <person name="Brown C.T."/>
            <person name="Hug L.A."/>
            <person name="Sharon I."/>
            <person name="Castelle C.J."/>
            <person name="Probst A.J."/>
            <person name="Thomas B.C."/>
            <person name="Singh A."/>
            <person name="Wilkins M.J."/>
            <person name="Karaoz U."/>
            <person name="Brodie E.L."/>
            <person name="Williams K.H."/>
            <person name="Hubbard S.S."/>
            <person name="Banfield J.F."/>
        </authorList>
    </citation>
    <scope>NUCLEOTIDE SEQUENCE [LARGE SCALE GENOMIC DNA]</scope>
</reference>
<evidence type="ECO:0000313" key="2">
    <source>
        <dbReference type="EMBL" id="OGF35061.1"/>
    </source>
</evidence>
<dbReference type="Proteomes" id="UP000178656">
    <property type="component" value="Unassembled WGS sequence"/>
</dbReference>
<dbReference type="AlphaFoldDB" id="A0A1F5T9E1"/>
<accession>A0A1F5T9E1</accession>
<dbReference type="Gene3D" id="2.30.30.240">
    <property type="entry name" value="PRC-barrel domain"/>
    <property type="match status" value="1"/>
</dbReference>
<proteinExistence type="predicted"/>
<dbReference type="InterPro" id="IPR027275">
    <property type="entry name" value="PRC-brl_dom"/>
</dbReference>
<gene>
    <name evidence="2" type="ORF">A2482_03030</name>
</gene>
<dbReference type="InterPro" id="IPR011033">
    <property type="entry name" value="PRC_barrel-like_sf"/>
</dbReference>
<evidence type="ECO:0000259" key="1">
    <source>
        <dbReference type="Pfam" id="PF05239"/>
    </source>
</evidence>
<organism evidence="2 3">
    <name type="scientific">Candidatus Falkowbacteria bacterium RIFOXYC2_FULL_48_21</name>
    <dbReference type="NCBI Taxonomy" id="1798005"/>
    <lineage>
        <taxon>Bacteria</taxon>
        <taxon>Candidatus Falkowiibacteriota</taxon>
    </lineage>
</organism>
<comment type="caution">
    <text evidence="2">The sequence shown here is derived from an EMBL/GenBank/DDBJ whole genome shotgun (WGS) entry which is preliminary data.</text>
</comment>
<evidence type="ECO:0000313" key="3">
    <source>
        <dbReference type="Proteomes" id="UP000178656"/>
    </source>
</evidence>
<sequence>MRIAFKQLKALPVFTESGLSIGRVVDIEIDVNNHGVGKYIVSAWPAILKREKLFIAPDQIVAIDSEKVIVRDGAVKVAEPKRLFSAAPAKEAATAVNAEVGD</sequence>
<name>A0A1F5T9E1_9BACT</name>
<protein>
    <recommendedName>
        <fullName evidence="1">PRC-barrel domain-containing protein</fullName>
    </recommendedName>
</protein>